<sequence>MDRRTNSLQTWAILSKDKVEEKTVMNVLERLLHAWHCS</sequence>
<accession>A0A081ABB2</accession>
<protein>
    <submittedName>
        <fullName evidence="1">Uncharacterized protein</fullName>
    </submittedName>
</protein>
<organism evidence="1 2">
    <name type="scientific">Phytophthora nicotianae P1976</name>
    <dbReference type="NCBI Taxonomy" id="1317066"/>
    <lineage>
        <taxon>Eukaryota</taxon>
        <taxon>Sar</taxon>
        <taxon>Stramenopiles</taxon>
        <taxon>Oomycota</taxon>
        <taxon>Peronosporomycetes</taxon>
        <taxon>Peronosporales</taxon>
        <taxon>Peronosporaceae</taxon>
        <taxon>Phytophthora</taxon>
    </lineage>
</organism>
<gene>
    <name evidence="1" type="ORF">F444_08439</name>
</gene>
<reference evidence="1 2" key="1">
    <citation type="submission" date="2013-11" db="EMBL/GenBank/DDBJ databases">
        <title>The Genome Sequence of Phytophthora parasitica P1976.</title>
        <authorList>
            <consortium name="The Broad Institute Genomics Platform"/>
            <person name="Russ C."/>
            <person name="Tyler B."/>
            <person name="Panabieres F."/>
            <person name="Shan W."/>
            <person name="Tripathy S."/>
            <person name="Grunwald N."/>
            <person name="Machado M."/>
            <person name="Johnson C.S."/>
            <person name="Walker B."/>
            <person name="Young S."/>
            <person name="Zeng Q."/>
            <person name="Gargeya S."/>
            <person name="Fitzgerald M."/>
            <person name="Haas B."/>
            <person name="Abouelleil A."/>
            <person name="Allen A.W."/>
            <person name="Alvarado L."/>
            <person name="Arachchi H.M."/>
            <person name="Berlin A.M."/>
            <person name="Chapman S.B."/>
            <person name="Gainer-Dewar J."/>
            <person name="Goldberg J."/>
            <person name="Griggs A."/>
            <person name="Gujja S."/>
            <person name="Hansen M."/>
            <person name="Howarth C."/>
            <person name="Imamovic A."/>
            <person name="Ireland A."/>
            <person name="Larimer J."/>
            <person name="McCowan C."/>
            <person name="Murphy C."/>
            <person name="Pearson M."/>
            <person name="Poon T.W."/>
            <person name="Priest M."/>
            <person name="Roberts A."/>
            <person name="Saif S."/>
            <person name="Shea T."/>
            <person name="Sisk P."/>
            <person name="Sykes S."/>
            <person name="Wortman J."/>
            <person name="Nusbaum C."/>
            <person name="Birren B."/>
        </authorList>
    </citation>
    <scope>NUCLEOTIDE SEQUENCE [LARGE SCALE GENOMIC DNA]</scope>
    <source>
        <strain evidence="1 2">P1976</strain>
    </source>
</reference>
<dbReference type="AlphaFoldDB" id="A0A081ABB2"/>
<name>A0A081ABB2_PHYNI</name>
<evidence type="ECO:0000313" key="1">
    <source>
        <dbReference type="EMBL" id="ETO76173.1"/>
    </source>
</evidence>
<comment type="caution">
    <text evidence="1">The sequence shown here is derived from an EMBL/GenBank/DDBJ whole genome shotgun (WGS) entry which is preliminary data.</text>
</comment>
<proteinExistence type="predicted"/>
<dbReference type="EMBL" id="ANJA01001598">
    <property type="protein sequence ID" value="ETO76173.1"/>
    <property type="molecule type" value="Genomic_DNA"/>
</dbReference>
<evidence type="ECO:0000313" key="2">
    <source>
        <dbReference type="Proteomes" id="UP000028582"/>
    </source>
</evidence>
<dbReference type="Proteomes" id="UP000028582">
    <property type="component" value="Unassembled WGS sequence"/>
</dbReference>